<dbReference type="Proteomes" id="UP000663879">
    <property type="component" value="Unassembled WGS sequence"/>
</dbReference>
<organism evidence="2 3">
    <name type="scientific">Brachionus calyciflorus</name>
    <dbReference type="NCBI Taxonomy" id="104777"/>
    <lineage>
        <taxon>Eukaryota</taxon>
        <taxon>Metazoa</taxon>
        <taxon>Spiralia</taxon>
        <taxon>Gnathifera</taxon>
        <taxon>Rotifera</taxon>
        <taxon>Eurotatoria</taxon>
        <taxon>Monogononta</taxon>
        <taxon>Pseudotrocha</taxon>
        <taxon>Ploima</taxon>
        <taxon>Brachionidae</taxon>
        <taxon>Brachionus</taxon>
    </lineage>
</organism>
<sequence>KLSTEIAASFVISNASFCILVEHTSPLKWMKYVSWLYYMYDSIMYLIYHTYKSIPCTKQNVTIIVNQKTQACPNPQCYLNGDDVLNRFDISHNGLARNIIVTLVILIFLRVLAYSVLKLRANRA</sequence>
<keyword evidence="1" id="KW-1133">Transmembrane helix</keyword>
<evidence type="ECO:0000313" key="2">
    <source>
        <dbReference type="EMBL" id="CAF1136439.1"/>
    </source>
</evidence>
<comment type="caution">
    <text evidence="2">The sequence shown here is derived from an EMBL/GenBank/DDBJ whole genome shotgun (WGS) entry which is preliminary data.</text>
</comment>
<keyword evidence="1" id="KW-0812">Transmembrane</keyword>
<name>A0A814RQB7_9BILA</name>
<dbReference type="OrthoDB" id="10168509at2759"/>
<dbReference type="AlphaFoldDB" id="A0A814RQB7"/>
<evidence type="ECO:0000256" key="1">
    <source>
        <dbReference type="SAM" id="Phobius"/>
    </source>
</evidence>
<keyword evidence="3" id="KW-1185">Reference proteome</keyword>
<accession>A0A814RQB7</accession>
<reference evidence="2" key="1">
    <citation type="submission" date="2021-02" db="EMBL/GenBank/DDBJ databases">
        <authorList>
            <person name="Nowell W R."/>
        </authorList>
    </citation>
    <scope>NUCLEOTIDE SEQUENCE</scope>
    <source>
        <strain evidence="2">Ploen Becks lab</strain>
    </source>
</reference>
<protein>
    <submittedName>
        <fullName evidence="2">Uncharacterized protein</fullName>
    </submittedName>
</protein>
<dbReference type="EMBL" id="CAJNOC010010103">
    <property type="protein sequence ID" value="CAF1136439.1"/>
    <property type="molecule type" value="Genomic_DNA"/>
</dbReference>
<evidence type="ECO:0000313" key="3">
    <source>
        <dbReference type="Proteomes" id="UP000663879"/>
    </source>
</evidence>
<proteinExistence type="predicted"/>
<feature type="transmembrane region" description="Helical" evidence="1">
    <location>
        <begin position="95"/>
        <end position="117"/>
    </location>
</feature>
<keyword evidence="1" id="KW-0472">Membrane</keyword>
<feature type="non-terminal residue" evidence="2">
    <location>
        <position position="1"/>
    </location>
</feature>
<gene>
    <name evidence="2" type="ORF">OXX778_LOCUS22708</name>
</gene>